<organism evidence="1 2">
    <name type="scientific">Rhodoblastus sphagnicola</name>
    <dbReference type="NCBI Taxonomy" id="333368"/>
    <lineage>
        <taxon>Bacteria</taxon>
        <taxon>Pseudomonadati</taxon>
        <taxon>Pseudomonadota</taxon>
        <taxon>Alphaproteobacteria</taxon>
        <taxon>Hyphomicrobiales</taxon>
        <taxon>Rhodoblastaceae</taxon>
        <taxon>Rhodoblastus</taxon>
    </lineage>
</organism>
<sequence length="141" mass="15153">MQEARVTEGLNVAYVAEVVRLLLLDCGRDVLLEDRAGGEVIIVPPDAAAAPDGLLPVFLASGEALALDAFGETFGLKLDRDIGAFFSWRVEAIAAETVSEVLLATMEAIAQATTERGIMVLEFPRVFDEAAARYEARRASK</sequence>
<dbReference type="EMBL" id="NHSJ01000025">
    <property type="protein sequence ID" value="PPQ33270.1"/>
    <property type="molecule type" value="Genomic_DNA"/>
</dbReference>
<dbReference type="Proteomes" id="UP000239089">
    <property type="component" value="Unassembled WGS sequence"/>
</dbReference>
<proteinExistence type="predicted"/>
<reference evidence="1 2" key="1">
    <citation type="journal article" date="2018" name="Arch. Microbiol.">
        <title>New insights into the metabolic potential of the phototrophic purple bacterium Rhodopila globiformis DSM 161(T) from its draft genome sequence and evidence for a vanadium-dependent nitrogenase.</title>
        <authorList>
            <person name="Imhoff J.F."/>
            <person name="Rahn T."/>
            <person name="Kunzel S."/>
            <person name="Neulinger S.C."/>
        </authorList>
    </citation>
    <scope>NUCLEOTIDE SEQUENCE [LARGE SCALE GENOMIC DNA]</scope>
    <source>
        <strain evidence="1 2">DSM 16996</strain>
    </source>
</reference>
<accession>A0A2S6NFA0</accession>
<gene>
    <name evidence="1" type="ORF">CCR94_02395</name>
</gene>
<name>A0A2S6NFA0_9HYPH</name>
<evidence type="ECO:0000313" key="1">
    <source>
        <dbReference type="EMBL" id="PPQ33270.1"/>
    </source>
</evidence>
<comment type="caution">
    <text evidence="1">The sequence shown here is derived from an EMBL/GenBank/DDBJ whole genome shotgun (WGS) entry which is preliminary data.</text>
</comment>
<dbReference type="AlphaFoldDB" id="A0A2S6NFA0"/>
<evidence type="ECO:0000313" key="2">
    <source>
        <dbReference type="Proteomes" id="UP000239089"/>
    </source>
</evidence>
<keyword evidence="2" id="KW-1185">Reference proteome</keyword>
<protein>
    <submittedName>
        <fullName evidence="1">Uncharacterized protein</fullName>
    </submittedName>
</protein>